<dbReference type="RefSeq" id="WP_338738414.1">
    <property type="nucleotide sequence ID" value="NZ_CP146612.1"/>
</dbReference>
<gene>
    <name evidence="2" type="ORF">V8247_02430</name>
</gene>
<feature type="transmembrane region" description="Helical" evidence="1">
    <location>
        <begin position="12"/>
        <end position="31"/>
    </location>
</feature>
<evidence type="ECO:0000313" key="3">
    <source>
        <dbReference type="Proteomes" id="UP001375370"/>
    </source>
</evidence>
<protein>
    <submittedName>
        <fullName evidence="2">ABC transporter permease subunit</fullName>
    </submittedName>
</protein>
<keyword evidence="1" id="KW-0812">Transmembrane</keyword>
<dbReference type="Pfam" id="PF12679">
    <property type="entry name" value="ABC2_membrane_2"/>
    <property type="match status" value="1"/>
</dbReference>
<dbReference type="PANTHER" id="PTHR43471:SF12">
    <property type="entry name" value="HYPOTHETICAL MEMBRANE PROTEIN, CONSERVED"/>
    <property type="match status" value="1"/>
</dbReference>
<keyword evidence="1" id="KW-1133">Transmembrane helix</keyword>
<feature type="transmembrane region" description="Helical" evidence="1">
    <location>
        <begin position="188"/>
        <end position="206"/>
    </location>
</feature>
<dbReference type="Proteomes" id="UP001375370">
    <property type="component" value="Chromosome"/>
</dbReference>
<keyword evidence="3" id="KW-1185">Reference proteome</keyword>
<name>A0ABZ2J8C6_9CHLR</name>
<dbReference type="EMBL" id="CP146612">
    <property type="protein sequence ID" value="WWX25847.1"/>
    <property type="molecule type" value="Genomic_DNA"/>
</dbReference>
<reference evidence="2 3" key="1">
    <citation type="submission" date="2024-03" db="EMBL/GenBank/DDBJ databases">
        <title>A Dehalogenimonas Isolated from Estuarine Sediments Dihaloeliminates Chlorinated Alkanes.</title>
        <authorList>
            <person name="Yang Y."/>
            <person name="Wang H."/>
        </authorList>
    </citation>
    <scope>NUCLEOTIDE SEQUENCE [LARGE SCALE GENOMIC DNA]</scope>
    <source>
        <strain evidence="2 3">W</strain>
    </source>
</reference>
<feature type="transmembrane region" description="Helical" evidence="1">
    <location>
        <begin position="122"/>
        <end position="145"/>
    </location>
</feature>
<proteinExistence type="predicted"/>
<organism evidence="2 3">
    <name type="scientific">Candidatus Dehalogenimonas loeffleri</name>
    <dbReference type="NCBI Taxonomy" id="3127115"/>
    <lineage>
        <taxon>Bacteria</taxon>
        <taxon>Bacillati</taxon>
        <taxon>Chloroflexota</taxon>
        <taxon>Dehalococcoidia</taxon>
        <taxon>Dehalococcoidales</taxon>
        <taxon>Dehalococcoidaceae</taxon>
        <taxon>Dehalogenimonas</taxon>
    </lineage>
</organism>
<feature type="transmembrane region" description="Helical" evidence="1">
    <location>
        <begin position="238"/>
        <end position="258"/>
    </location>
</feature>
<keyword evidence="1" id="KW-0472">Membrane</keyword>
<feature type="transmembrane region" description="Helical" evidence="1">
    <location>
        <begin position="71"/>
        <end position="92"/>
    </location>
</feature>
<accession>A0ABZ2J8C6</accession>
<sequence>MNIFKREFKANFKALIIWCVSYAGLMGLASVEFSAYQGQADLVNEFLEVLPEALKQAFSMNELRLDVPEGYFGYLAGFVLLSSCIYAALLGAQILSKEINKKTAETTFTLPVKRTHTVSMKLAAATVNCAILTGVTFITGLAAFAPFGISGDFIRGVAVFMLFILLLQVFFLAAGLLISVLLKRHKRAGSIVASIAVGTYFLSFIAKINENTEFLKYITPFEYFPAADVINGRELETFGFIIVPVALAVFFVTSYKLVAHKDL</sequence>
<dbReference type="PANTHER" id="PTHR43471">
    <property type="entry name" value="ABC TRANSPORTER PERMEASE"/>
    <property type="match status" value="1"/>
</dbReference>
<feature type="transmembrane region" description="Helical" evidence="1">
    <location>
        <begin position="157"/>
        <end position="181"/>
    </location>
</feature>
<evidence type="ECO:0000256" key="1">
    <source>
        <dbReference type="SAM" id="Phobius"/>
    </source>
</evidence>
<evidence type="ECO:0000313" key="2">
    <source>
        <dbReference type="EMBL" id="WWX25847.1"/>
    </source>
</evidence>